<dbReference type="OrthoDB" id="635005at2759"/>
<dbReference type="EMBL" id="JACEFO010000302">
    <property type="protein sequence ID" value="KAF8775676.1"/>
    <property type="molecule type" value="Genomic_DNA"/>
</dbReference>
<evidence type="ECO:0000256" key="1">
    <source>
        <dbReference type="SAM" id="MobiDB-lite"/>
    </source>
</evidence>
<reference evidence="2" key="1">
    <citation type="submission" date="2020-07" db="EMBL/GenBank/DDBJ databases">
        <title>Genome sequence and genetic diversity analysis of an under-domesticated orphan crop, white fonio (Digitaria exilis).</title>
        <authorList>
            <person name="Bennetzen J.L."/>
            <person name="Chen S."/>
            <person name="Ma X."/>
            <person name="Wang X."/>
            <person name="Yssel A.E.J."/>
            <person name="Chaluvadi S.R."/>
            <person name="Johnson M."/>
            <person name="Gangashetty P."/>
            <person name="Hamidou F."/>
            <person name="Sanogo M.D."/>
            <person name="Zwaenepoel A."/>
            <person name="Wallace J."/>
            <person name="Van De Peer Y."/>
            <person name="Van Deynze A."/>
        </authorList>
    </citation>
    <scope>NUCLEOTIDE SEQUENCE</scope>
    <source>
        <tissue evidence="2">Leaves</tissue>
    </source>
</reference>
<dbReference type="Pfam" id="PF07893">
    <property type="entry name" value="DUF1668"/>
    <property type="match status" value="1"/>
</dbReference>
<dbReference type="AlphaFoldDB" id="A0A835FWB9"/>
<dbReference type="PANTHER" id="PTHR33085:SF62">
    <property type="entry name" value="OS03G0632600 PROTEIN"/>
    <property type="match status" value="1"/>
</dbReference>
<organism evidence="2 3">
    <name type="scientific">Digitaria exilis</name>
    <dbReference type="NCBI Taxonomy" id="1010633"/>
    <lineage>
        <taxon>Eukaryota</taxon>
        <taxon>Viridiplantae</taxon>
        <taxon>Streptophyta</taxon>
        <taxon>Embryophyta</taxon>
        <taxon>Tracheophyta</taxon>
        <taxon>Spermatophyta</taxon>
        <taxon>Magnoliopsida</taxon>
        <taxon>Liliopsida</taxon>
        <taxon>Poales</taxon>
        <taxon>Poaceae</taxon>
        <taxon>PACMAD clade</taxon>
        <taxon>Panicoideae</taxon>
        <taxon>Panicodae</taxon>
        <taxon>Paniceae</taxon>
        <taxon>Anthephorinae</taxon>
        <taxon>Digitaria</taxon>
    </lineage>
</organism>
<dbReference type="InterPro" id="IPR012871">
    <property type="entry name" value="DUF1668_ORYSA"/>
</dbReference>
<name>A0A835FWB9_9POAL</name>
<dbReference type="Proteomes" id="UP000636709">
    <property type="component" value="Unassembled WGS sequence"/>
</dbReference>
<evidence type="ECO:0000313" key="3">
    <source>
        <dbReference type="Proteomes" id="UP000636709"/>
    </source>
</evidence>
<comment type="caution">
    <text evidence="2">The sequence shown here is derived from an EMBL/GenBank/DDBJ whole genome shotgun (WGS) entry which is preliminary data.</text>
</comment>
<feature type="region of interest" description="Disordered" evidence="1">
    <location>
        <begin position="37"/>
        <end position="65"/>
    </location>
</feature>
<proteinExistence type="predicted"/>
<feature type="compositionally biased region" description="Acidic residues" evidence="1">
    <location>
        <begin position="42"/>
        <end position="52"/>
    </location>
</feature>
<keyword evidence="3" id="KW-1185">Reference proteome</keyword>
<gene>
    <name evidence="2" type="ORF">HU200_004458</name>
</gene>
<dbReference type="PANTHER" id="PTHR33085">
    <property type="entry name" value="OS12G0113100 PROTEIN-RELATED"/>
    <property type="match status" value="1"/>
</dbReference>
<evidence type="ECO:0000313" key="2">
    <source>
        <dbReference type="EMBL" id="KAF8775676.1"/>
    </source>
</evidence>
<protein>
    <submittedName>
        <fullName evidence="2">Uncharacterized protein</fullName>
    </submittedName>
</protein>
<feature type="compositionally biased region" description="Basic and acidic residues" evidence="1">
    <location>
        <begin position="53"/>
        <end position="64"/>
    </location>
</feature>
<accession>A0A835FWB9</accession>
<sequence length="383" mass="42933">MPKRRSGGRDRGRTAKRRRRHLYLAFDDSLRGYSIRKVDLPSDSDSDSGDNEEPPHQHRSDAELRLPPAVFRLEAPRGLPHYFTAAFGSRIMAMHPVKPGTDGKLCLMSKLLVPVFDVRTGGVIFAPRHNGDMGDPIYIPVGDRLFALASGSFEQLLPPPLEHPGGAHCEWTWHELPKPPFEREHIISYAVHHDGRTIIVSTESAATAATFTLDSEAPYFAWKQLGKWVLPFPGRSHFDCELDAFVGLSKDSDTLGHLSSCEPASSDSDDGHSLAPAWKLSKEKLFSEDPAEKHEGATLLYMGGKSKFCLVQCISIVDDCVSEEMQEQHVPMPHRHLFRLTMFSLKYDKNGDLTTGKSRRVQCYRVPKACTEFLLKNPVAFWV</sequence>